<dbReference type="SUPFAM" id="SSF52047">
    <property type="entry name" value="RNI-like"/>
    <property type="match status" value="1"/>
</dbReference>
<organism evidence="2 3">
    <name type="scientific">Adineta ricciae</name>
    <name type="common">Rotifer</name>
    <dbReference type="NCBI Taxonomy" id="249248"/>
    <lineage>
        <taxon>Eukaryota</taxon>
        <taxon>Metazoa</taxon>
        <taxon>Spiralia</taxon>
        <taxon>Gnathifera</taxon>
        <taxon>Rotifera</taxon>
        <taxon>Eurotatoria</taxon>
        <taxon>Bdelloidea</taxon>
        <taxon>Adinetida</taxon>
        <taxon>Adinetidae</taxon>
        <taxon>Adineta</taxon>
    </lineage>
</organism>
<dbReference type="EMBL" id="CAJNOJ010000368">
    <property type="protein sequence ID" value="CAF1419964.1"/>
    <property type="molecule type" value="Genomic_DNA"/>
</dbReference>
<dbReference type="OrthoDB" id="10489548at2759"/>
<feature type="domain" description="F-box" evidence="1">
    <location>
        <begin position="5"/>
        <end position="52"/>
    </location>
</feature>
<protein>
    <recommendedName>
        <fullName evidence="1">F-box domain-containing protein</fullName>
    </recommendedName>
</protein>
<comment type="caution">
    <text evidence="2">The sequence shown here is derived from an EMBL/GenBank/DDBJ whole genome shotgun (WGS) entry which is preliminary data.</text>
</comment>
<proteinExistence type="predicted"/>
<sequence>MESFTMKLNDLPVELLYKIFNDLSSADIYLCVALVNHRLRTIALSYPHFELVTGTRLLKLLCKCILPSHVSSLRFSTDETEFKLRKDGFSFFNHYNRSGMFSSNQFFTLYEDQLHTFDHLRSLDLSGITNASFSQVIDHLIESMPQLAITLLKIRDHHPNVDQERVEHSIRFLTTLQNIRQISLQKPDILLALMSTVPTIGCVSLESCTIKDVRKIKEYLPNLRSFTVQNVRLEHLKYALSDTNSFKSVLNIDRNRITFKFIELPTTFIKKVLCNDLQMVLSNLTCLSLQNHASKKQNFDEFFDGSWWESSLKTSAPFLKEFVFEFFYGYDHRDLTVEKTNAILMPFQTDFWLKEKHWYVYLILSHTHGSRLFTNEFLHDMRDMTDVNSSVKASTDQLFNTLSETTTSLTIDYSAGTPSPTSLRFGAQVIDLYIRGPEPLPGSPVRCLSLKNHIQPYVDYCNVKRLRLGASLVREDKKQLKAGLLKLFRNVTCLKIDCMEQLQSLFNQREKVLNLLKNQIYLLVIVAPTNWRFWRDRRTIDTFCQTFANLKQLDLNVSAPEVMAIIINALLNLEEAIFRFSESISLILQTHRDLCLSSTRLKTMHWRYETFSHAVHLFIDINGARSDNFTTHQRILSRLPNHHPTLSDME</sequence>
<dbReference type="PROSITE" id="PS50181">
    <property type="entry name" value="FBOX"/>
    <property type="match status" value="1"/>
</dbReference>
<dbReference type="Proteomes" id="UP000663852">
    <property type="component" value="Unassembled WGS sequence"/>
</dbReference>
<evidence type="ECO:0000313" key="3">
    <source>
        <dbReference type="Proteomes" id="UP000663852"/>
    </source>
</evidence>
<accession>A0A815MD39</accession>
<evidence type="ECO:0000259" key="1">
    <source>
        <dbReference type="PROSITE" id="PS50181"/>
    </source>
</evidence>
<name>A0A815MD39_ADIRI</name>
<dbReference type="InterPro" id="IPR001810">
    <property type="entry name" value="F-box_dom"/>
</dbReference>
<gene>
    <name evidence="2" type="ORF">EDS130_LOCUS37394</name>
</gene>
<reference evidence="2" key="1">
    <citation type="submission" date="2021-02" db="EMBL/GenBank/DDBJ databases">
        <authorList>
            <person name="Nowell W R."/>
        </authorList>
    </citation>
    <scope>NUCLEOTIDE SEQUENCE</scope>
</reference>
<dbReference type="AlphaFoldDB" id="A0A815MD39"/>
<evidence type="ECO:0000313" key="2">
    <source>
        <dbReference type="EMBL" id="CAF1419964.1"/>
    </source>
</evidence>